<dbReference type="PRINTS" id="PR00625">
    <property type="entry name" value="JDOMAIN"/>
</dbReference>
<feature type="domain" description="J" evidence="2">
    <location>
        <begin position="21"/>
        <end position="88"/>
    </location>
</feature>
<feature type="compositionally biased region" description="Basic residues" evidence="1">
    <location>
        <begin position="287"/>
        <end position="304"/>
    </location>
</feature>
<dbReference type="PROSITE" id="PS50076">
    <property type="entry name" value="DNAJ_2"/>
    <property type="match status" value="1"/>
</dbReference>
<dbReference type="Pfam" id="PF00226">
    <property type="entry name" value="DnaJ"/>
    <property type="match status" value="1"/>
</dbReference>
<proteinExistence type="predicted"/>
<comment type="caution">
    <text evidence="3">The sequence shown here is derived from an EMBL/GenBank/DDBJ whole genome shotgun (WGS) entry which is preliminary data.</text>
</comment>
<dbReference type="Proteomes" id="UP001213681">
    <property type="component" value="Unassembled WGS sequence"/>
</dbReference>
<feature type="region of interest" description="Disordered" evidence="1">
    <location>
        <begin position="186"/>
        <end position="237"/>
    </location>
</feature>
<keyword evidence="4" id="KW-1185">Reference proteome</keyword>
<evidence type="ECO:0000256" key="1">
    <source>
        <dbReference type="SAM" id="MobiDB-lite"/>
    </source>
</evidence>
<dbReference type="EMBL" id="JAPVEA010000002">
    <property type="protein sequence ID" value="KAJ5460452.1"/>
    <property type="molecule type" value="Genomic_DNA"/>
</dbReference>
<dbReference type="InterPro" id="IPR052594">
    <property type="entry name" value="J_domain-containing_protein"/>
</dbReference>
<dbReference type="CDD" id="cd06257">
    <property type="entry name" value="DnaJ"/>
    <property type="match status" value="1"/>
</dbReference>
<dbReference type="InterPro" id="IPR036869">
    <property type="entry name" value="J_dom_sf"/>
</dbReference>
<dbReference type="AlphaFoldDB" id="A0AAD6CC82"/>
<dbReference type="Gene3D" id="1.10.287.110">
    <property type="entry name" value="DnaJ domain"/>
    <property type="match status" value="1"/>
</dbReference>
<reference evidence="3" key="1">
    <citation type="submission" date="2022-12" db="EMBL/GenBank/DDBJ databases">
        <authorList>
            <person name="Petersen C."/>
        </authorList>
    </citation>
    <scope>NUCLEOTIDE SEQUENCE</scope>
    <source>
        <strain evidence="3">IBT 16125</strain>
    </source>
</reference>
<dbReference type="FunFam" id="1.10.287.110:FF:000110">
    <property type="entry name" value="DnaJ domain protein (AFU_orthologue AFUA_2G13210)"/>
    <property type="match status" value="1"/>
</dbReference>
<dbReference type="GO" id="GO:0005737">
    <property type="term" value="C:cytoplasm"/>
    <property type="evidence" value="ECO:0007669"/>
    <property type="project" value="TreeGrafter"/>
</dbReference>
<evidence type="ECO:0000313" key="3">
    <source>
        <dbReference type="EMBL" id="KAJ5460452.1"/>
    </source>
</evidence>
<dbReference type="RefSeq" id="XP_056769494.1">
    <property type="nucleotide sequence ID" value="XM_056905387.1"/>
</dbReference>
<organism evidence="3 4">
    <name type="scientific">Penicillium daleae</name>
    <dbReference type="NCBI Taxonomy" id="63821"/>
    <lineage>
        <taxon>Eukaryota</taxon>
        <taxon>Fungi</taxon>
        <taxon>Dikarya</taxon>
        <taxon>Ascomycota</taxon>
        <taxon>Pezizomycotina</taxon>
        <taxon>Eurotiomycetes</taxon>
        <taxon>Eurotiomycetidae</taxon>
        <taxon>Eurotiales</taxon>
        <taxon>Aspergillaceae</taxon>
        <taxon>Penicillium</taxon>
    </lineage>
</organism>
<accession>A0AAD6CC82</accession>
<protein>
    <submittedName>
        <fullName evidence="3">J domain-containing protein</fullName>
    </submittedName>
</protein>
<dbReference type="Pfam" id="PF23302">
    <property type="entry name" value="HTH_DNAJC9"/>
    <property type="match status" value="1"/>
</dbReference>
<dbReference type="InterPro" id="IPR056453">
    <property type="entry name" value="HTH_DNAJC9"/>
</dbReference>
<gene>
    <name evidence="3" type="ORF">N7458_002004</name>
</gene>
<sequence length="304" mass="34262">MAKGTKTKDVIDEQPPSVEEDLYKILGVESNATPEAIKTAYRKNALKHHPDKASEDAREEAHKKFQQIALAYGVLSDERRRKIYDRTGSTDDVLGEDGDFDWMDFYREQLSAMLDTRAVSDFQKKYQGSDEEKKDLLEAYETHEGDMDGIYDSVMLSNVLDDDERFRAIIDQAIADGDVEKYTKYTEESENKRQRRVKRAQKEAKEAEKLAKEVENNKKKKAAAAAKASKATSGGGEDDLLALITKRQQQRGQGFLAQLEEKYGQPKGKKRGPEDEPSEEAFAAVGARKKSKDVKPKTKKSAKA</sequence>
<dbReference type="SMART" id="SM00271">
    <property type="entry name" value="DnaJ"/>
    <property type="match status" value="1"/>
</dbReference>
<evidence type="ECO:0000259" key="2">
    <source>
        <dbReference type="PROSITE" id="PS50076"/>
    </source>
</evidence>
<dbReference type="PANTHER" id="PTHR44144:SF1">
    <property type="entry name" value="DNAJ HOMOLOG SUBFAMILY C MEMBER 9"/>
    <property type="match status" value="1"/>
</dbReference>
<dbReference type="GO" id="GO:0031072">
    <property type="term" value="F:heat shock protein binding"/>
    <property type="evidence" value="ECO:0007669"/>
    <property type="project" value="TreeGrafter"/>
</dbReference>
<feature type="compositionally biased region" description="Basic and acidic residues" evidence="1">
    <location>
        <begin position="200"/>
        <end position="217"/>
    </location>
</feature>
<dbReference type="PANTHER" id="PTHR44144">
    <property type="entry name" value="DNAJ HOMOLOG SUBFAMILY C MEMBER 9"/>
    <property type="match status" value="1"/>
</dbReference>
<dbReference type="InterPro" id="IPR001623">
    <property type="entry name" value="DnaJ_domain"/>
</dbReference>
<dbReference type="GO" id="GO:0005634">
    <property type="term" value="C:nucleus"/>
    <property type="evidence" value="ECO:0007669"/>
    <property type="project" value="TreeGrafter"/>
</dbReference>
<dbReference type="SUPFAM" id="SSF46565">
    <property type="entry name" value="Chaperone J-domain"/>
    <property type="match status" value="1"/>
</dbReference>
<evidence type="ECO:0000313" key="4">
    <source>
        <dbReference type="Proteomes" id="UP001213681"/>
    </source>
</evidence>
<feature type="region of interest" description="Disordered" evidence="1">
    <location>
        <begin position="251"/>
        <end position="304"/>
    </location>
</feature>
<dbReference type="GeneID" id="81595630"/>
<reference evidence="3" key="2">
    <citation type="journal article" date="2023" name="IMA Fungus">
        <title>Comparative genomic study of the Penicillium genus elucidates a diverse pangenome and 15 lateral gene transfer events.</title>
        <authorList>
            <person name="Petersen C."/>
            <person name="Sorensen T."/>
            <person name="Nielsen M.R."/>
            <person name="Sondergaard T.E."/>
            <person name="Sorensen J.L."/>
            <person name="Fitzpatrick D.A."/>
            <person name="Frisvad J.C."/>
            <person name="Nielsen K.L."/>
        </authorList>
    </citation>
    <scope>NUCLEOTIDE SEQUENCE</scope>
    <source>
        <strain evidence="3">IBT 16125</strain>
    </source>
</reference>
<name>A0AAD6CC82_9EURO</name>